<name>A0ABT9HR10_9SPHN</name>
<dbReference type="Proteomes" id="UP001240639">
    <property type="component" value="Unassembled WGS sequence"/>
</dbReference>
<dbReference type="EMBL" id="JAVAIM010000001">
    <property type="protein sequence ID" value="MDP4575588.1"/>
    <property type="molecule type" value="Genomic_DNA"/>
</dbReference>
<accession>A0ABT9HR10</accession>
<evidence type="ECO:0000313" key="1">
    <source>
        <dbReference type="EMBL" id="MDP4575588.1"/>
    </source>
</evidence>
<proteinExistence type="predicted"/>
<keyword evidence="2" id="KW-1185">Reference proteome</keyword>
<protein>
    <recommendedName>
        <fullName evidence="3">Helix-turn-helix domain-containing protein</fullName>
    </recommendedName>
</protein>
<gene>
    <name evidence="1" type="ORF">Q9K02_10610</name>
</gene>
<reference evidence="1 2" key="1">
    <citation type="submission" date="2023-08" db="EMBL/GenBank/DDBJ databases">
        <title>genomic of G39.</title>
        <authorList>
            <person name="Wang Y."/>
        </authorList>
    </citation>
    <scope>NUCLEOTIDE SEQUENCE [LARGE SCALE GENOMIC DNA]</scope>
    <source>
        <strain evidence="1 2">G39</strain>
    </source>
</reference>
<comment type="caution">
    <text evidence="1">The sequence shown here is derived from an EMBL/GenBank/DDBJ whole genome shotgun (WGS) entry which is preliminary data.</text>
</comment>
<organism evidence="1 2">
    <name type="scientific">Qipengyuania profundimaris</name>
    <dbReference type="NCBI Taxonomy" id="3067652"/>
    <lineage>
        <taxon>Bacteria</taxon>
        <taxon>Pseudomonadati</taxon>
        <taxon>Pseudomonadota</taxon>
        <taxon>Alphaproteobacteria</taxon>
        <taxon>Sphingomonadales</taxon>
        <taxon>Erythrobacteraceae</taxon>
        <taxon>Qipengyuania</taxon>
    </lineage>
</organism>
<evidence type="ECO:0000313" key="2">
    <source>
        <dbReference type="Proteomes" id="UP001240639"/>
    </source>
</evidence>
<sequence>MTDLSNHPIVLHTDLFAEHEHAPQTQFVAERQVAFLEALAVTGSVRAAARRVKVSHQTCYRARRNSAAFGRAWDAALVVARAAAEAKLADCAMNGVEEEVWYHGELVGTRRRLSDRLLLAHLGRLDRLRTDTRIEELAENFDAMLTRMRRGQAIEVAPPAETAEILSPGPCNMRSMSPGGEGLAEAPDAPPEPPCDCIGAQLGTDRGQPHYRVGAEGWEPVCNVGETADAGAALCCAAPSWPECRECPHYPRVSRLIEEMDEARPADAPPVEELSGEAWDVEACQMAAFEAGDEDWWRYGADWALHTRDEAGEWVAEGEGVEGPG</sequence>
<dbReference type="RefSeq" id="WP_305932868.1">
    <property type="nucleotide sequence ID" value="NZ_JAVAIM010000001.1"/>
</dbReference>
<evidence type="ECO:0008006" key="3">
    <source>
        <dbReference type="Google" id="ProtNLM"/>
    </source>
</evidence>